<protein>
    <recommendedName>
        <fullName evidence="3">Transmembrane protein</fullName>
    </recommendedName>
</protein>
<keyword evidence="1" id="KW-1133">Transmembrane helix</keyword>
<dbReference type="AlphaFoldDB" id="A0A8D8Y762"/>
<evidence type="ECO:0000256" key="1">
    <source>
        <dbReference type="SAM" id="Phobius"/>
    </source>
</evidence>
<dbReference type="EMBL" id="HBUF01360876">
    <property type="protein sequence ID" value="CAG6720650.1"/>
    <property type="molecule type" value="Transcribed_RNA"/>
</dbReference>
<name>A0A8D8Y762_9HEMI</name>
<keyword evidence="1" id="KW-0812">Transmembrane</keyword>
<proteinExistence type="predicted"/>
<organism evidence="2">
    <name type="scientific">Cacopsylla melanoneura</name>
    <dbReference type="NCBI Taxonomy" id="428564"/>
    <lineage>
        <taxon>Eukaryota</taxon>
        <taxon>Metazoa</taxon>
        <taxon>Ecdysozoa</taxon>
        <taxon>Arthropoda</taxon>
        <taxon>Hexapoda</taxon>
        <taxon>Insecta</taxon>
        <taxon>Pterygota</taxon>
        <taxon>Neoptera</taxon>
        <taxon>Paraneoptera</taxon>
        <taxon>Hemiptera</taxon>
        <taxon>Sternorrhyncha</taxon>
        <taxon>Psylloidea</taxon>
        <taxon>Psyllidae</taxon>
        <taxon>Psyllinae</taxon>
        <taxon>Cacopsylla</taxon>
    </lineage>
</organism>
<sequence>MKFPSRKNTKNRRDKNKTKHFCSTHTLMSIIYDRTIGQIYNRTNYCTKTKLPNQYQQVPIPVLPLFFFFFVVLNKIRDSKKNVIGLKGGGNIQIKVNKH</sequence>
<accession>A0A8D8Y762</accession>
<keyword evidence="1" id="KW-0472">Membrane</keyword>
<evidence type="ECO:0000313" key="2">
    <source>
        <dbReference type="EMBL" id="CAG6720650.1"/>
    </source>
</evidence>
<evidence type="ECO:0008006" key="3">
    <source>
        <dbReference type="Google" id="ProtNLM"/>
    </source>
</evidence>
<reference evidence="2" key="1">
    <citation type="submission" date="2021-05" db="EMBL/GenBank/DDBJ databases">
        <authorList>
            <person name="Alioto T."/>
            <person name="Alioto T."/>
            <person name="Gomez Garrido J."/>
        </authorList>
    </citation>
    <scope>NUCLEOTIDE SEQUENCE</scope>
</reference>
<feature type="transmembrane region" description="Helical" evidence="1">
    <location>
        <begin position="58"/>
        <end position="76"/>
    </location>
</feature>